<dbReference type="AlphaFoldDB" id="A0A450ZPE2"/>
<proteinExistence type="predicted"/>
<reference evidence="1" key="1">
    <citation type="submission" date="2019-02" db="EMBL/GenBank/DDBJ databases">
        <authorList>
            <person name="Gruber-Vodicka R. H."/>
            <person name="Seah K. B. B."/>
        </authorList>
    </citation>
    <scope>NUCLEOTIDE SEQUENCE</scope>
    <source>
        <strain evidence="1">BECK_BY1</strain>
        <strain evidence="3">BECK_BY2</strain>
        <strain evidence="2">BECK_BY3</strain>
    </source>
</reference>
<evidence type="ECO:0000313" key="2">
    <source>
        <dbReference type="EMBL" id="VFK56220.1"/>
    </source>
</evidence>
<gene>
    <name evidence="1" type="ORF">BECKTUN1418D_GA0071000_103422</name>
    <name evidence="3" type="ORF">BECKTUN1418E_GA0071001_108014</name>
    <name evidence="2" type="ORF">BECKTUN1418F_GA0071002_108214</name>
</gene>
<organism evidence="1">
    <name type="scientific">Candidatus Kentrum sp. TUN</name>
    <dbReference type="NCBI Taxonomy" id="2126343"/>
    <lineage>
        <taxon>Bacteria</taxon>
        <taxon>Pseudomonadati</taxon>
        <taxon>Pseudomonadota</taxon>
        <taxon>Gammaproteobacteria</taxon>
        <taxon>Candidatus Kentrum</taxon>
    </lineage>
</organism>
<dbReference type="EMBL" id="CAADFX010000034">
    <property type="protein sequence ID" value="VFK55578.1"/>
    <property type="molecule type" value="Genomic_DNA"/>
</dbReference>
<accession>A0A450ZPE2</accession>
<name>A0A450ZPE2_9GAMM</name>
<dbReference type="EMBL" id="CAADFY010000082">
    <property type="protein sequence ID" value="VFK56220.1"/>
    <property type="molecule type" value="Genomic_DNA"/>
</dbReference>
<evidence type="ECO:0000313" key="3">
    <source>
        <dbReference type="EMBL" id="VFK62472.1"/>
    </source>
</evidence>
<protein>
    <submittedName>
        <fullName evidence="1">Uncharacterized protein</fullName>
    </submittedName>
</protein>
<dbReference type="EMBL" id="CAADFV010000080">
    <property type="protein sequence ID" value="VFK62472.1"/>
    <property type="molecule type" value="Genomic_DNA"/>
</dbReference>
<evidence type="ECO:0000313" key="1">
    <source>
        <dbReference type="EMBL" id="VFK55578.1"/>
    </source>
</evidence>
<sequence length="44" mass="4766">MPKFPKEEAKVLTLAQEMLDGLNGNTDIYPNPTVATTEFDAVVG</sequence>